<dbReference type="Gene3D" id="3.40.50.2300">
    <property type="match status" value="1"/>
</dbReference>
<evidence type="ECO:0000313" key="5">
    <source>
        <dbReference type="Proteomes" id="UP000240971"/>
    </source>
</evidence>
<dbReference type="InterPro" id="IPR046947">
    <property type="entry name" value="LytR-like"/>
</dbReference>
<dbReference type="SMART" id="SM00448">
    <property type="entry name" value="REC"/>
    <property type="match status" value="1"/>
</dbReference>
<protein>
    <submittedName>
        <fullName evidence="4">LytTR family two component transcriptional regulator</fullName>
    </submittedName>
</protein>
<dbReference type="PANTHER" id="PTHR37299">
    <property type="entry name" value="TRANSCRIPTIONAL REGULATOR-RELATED"/>
    <property type="match status" value="1"/>
</dbReference>
<feature type="domain" description="HTH LytTR-type" evidence="3">
    <location>
        <begin position="141"/>
        <end position="213"/>
    </location>
</feature>
<dbReference type="GO" id="GO:0000156">
    <property type="term" value="F:phosphorelay response regulator activity"/>
    <property type="evidence" value="ECO:0007669"/>
    <property type="project" value="InterPro"/>
</dbReference>
<accession>A0A2P8HNX6</accession>
<comment type="caution">
    <text evidence="4">The sequence shown here is derived from an EMBL/GenBank/DDBJ whole genome shotgun (WGS) entry which is preliminary data.</text>
</comment>
<dbReference type="Pfam" id="PF00072">
    <property type="entry name" value="Response_reg"/>
    <property type="match status" value="1"/>
</dbReference>
<evidence type="ECO:0000259" key="2">
    <source>
        <dbReference type="PROSITE" id="PS50110"/>
    </source>
</evidence>
<dbReference type="PANTHER" id="PTHR37299:SF1">
    <property type="entry name" value="STAGE 0 SPORULATION PROTEIN A HOMOLOG"/>
    <property type="match status" value="1"/>
</dbReference>
<dbReference type="Pfam" id="PF04397">
    <property type="entry name" value="LytTR"/>
    <property type="match status" value="1"/>
</dbReference>
<gene>
    <name evidence="4" type="ORF">CLV51_102783</name>
</gene>
<dbReference type="Gene3D" id="2.40.50.1020">
    <property type="entry name" value="LytTr DNA-binding domain"/>
    <property type="match status" value="1"/>
</dbReference>
<dbReference type="InterPro" id="IPR007492">
    <property type="entry name" value="LytTR_DNA-bd_dom"/>
</dbReference>
<sequence length="243" mass="27553">MHVLKCMIVDDEPLPLELLTDYIKKTPFLELVATHKNPLEALNTVQQQNIDLVFLDIQMPELSGIQFIQLAGEQCKVIFTTAYRDFALDGYDLNVVDYLLKPISFERFLKAATKALHTIYPVAVAAPEQQPVPAAAAAQVLFVKSDYKLVKISIPDILYIEGRKEYIAIHTTTGKIITLQNVKKMEEVLPAADFARVHRSFIVAINRIEAIERNTIRIKNEMIPIGEMYKEAFLKLINSNNLL</sequence>
<reference evidence="4 5" key="1">
    <citation type="submission" date="2018-03" db="EMBL/GenBank/DDBJ databases">
        <title>Genomic Encyclopedia of Archaeal and Bacterial Type Strains, Phase II (KMG-II): from individual species to whole genera.</title>
        <authorList>
            <person name="Goeker M."/>
        </authorList>
    </citation>
    <scope>NUCLEOTIDE SEQUENCE [LARGE SCALE GENOMIC DNA]</scope>
    <source>
        <strain evidence="4 5">DSM 24859</strain>
    </source>
</reference>
<dbReference type="RefSeq" id="WP_106528342.1">
    <property type="nucleotide sequence ID" value="NZ_PYAW01000002.1"/>
</dbReference>
<feature type="domain" description="Response regulatory" evidence="2">
    <location>
        <begin position="5"/>
        <end position="116"/>
    </location>
</feature>
<dbReference type="EMBL" id="PYAW01000002">
    <property type="protein sequence ID" value="PSL47923.1"/>
    <property type="molecule type" value="Genomic_DNA"/>
</dbReference>
<name>A0A2P8HNX6_CHINA</name>
<evidence type="ECO:0000259" key="3">
    <source>
        <dbReference type="PROSITE" id="PS50930"/>
    </source>
</evidence>
<evidence type="ECO:0000313" key="4">
    <source>
        <dbReference type="EMBL" id="PSL47923.1"/>
    </source>
</evidence>
<dbReference type="OrthoDB" id="1646880at2"/>
<dbReference type="PROSITE" id="PS50930">
    <property type="entry name" value="HTH_LYTTR"/>
    <property type="match status" value="1"/>
</dbReference>
<dbReference type="InterPro" id="IPR001789">
    <property type="entry name" value="Sig_transdc_resp-reg_receiver"/>
</dbReference>
<organism evidence="4 5">
    <name type="scientific">Chitinophaga niastensis</name>
    <dbReference type="NCBI Taxonomy" id="536980"/>
    <lineage>
        <taxon>Bacteria</taxon>
        <taxon>Pseudomonadati</taxon>
        <taxon>Bacteroidota</taxon>
        <taxon>Chitinophagia</taxon>
        <taxon>Chitinophagales</taxon>
        <taxon>Chitinophagaceae</taxon>
        <taxon>Chitinophaga</taxon>
    </lineage>
</organism>
<dbReference type="AlphaFoldDB" id="A0A2P8HNX6"/>
<dbReference type="SMART" id="SM00850">
    <property type="entry name" value="LytTR"/>
    <property type="match status" value="1"/>
</dbReference>
<dbReference type="Proteomes" id="UP000240971">
    <property type="component" value="Unassembled WGS sequence"/>
</dbReference>
<dbReference type="GO" id="GO:0003677">
    <property type="term" value="F:DNA binding"/>
    <property type="evidence" value="ECO:0007669"/>
    <property type="project" value="InterPro"/>
</dbReference>
<evidence type="ECO:0000256" key="1">
    <source>
        <dbReference type="PROSITE-ProRule" id="PRU00169"/>
    </source>
</evidence>
<keyword evidence="1" id="KW-0597">Phosphoprotein</keyword>
<dbReference type="InterPro" id="IPR011006">
    <property type="entry name" value="CheY-like_superfamily"/>
</dbReference>
<dbReference type="PROSITE" id="PS50110">
    <property type="entry name" value="RESPONSE_REGULATORY"/>
    <property type="match status" value="1"/>
</dbReference>
<keyword evidence="5" id="KW-1185">Reference proteome</keyword>
<feature type="modified residue" description="4-aspartylphosphate" evidence="1">
    <location>
        <position position="56"/>
    </location>
</feature>
<dbReference type="SUPFAM" id="SSF52172">
    <property type="entry name" value="CheY-like"/>
    <property type="match status" value="1"/>
</dbReference>
<proteinExistence type="predicted"/>